<protein>
    <submittedName>
        <fullName evidence="1">Uncharacterized protein</fullName>
    </submittedName>
</protein>
<keyword evidence="2" id="KW-1185">Reference proteome</keyword>
<proteinExistence type="predicted"/>
<gene>
    <name evidence="1" type="ORF">AAGT77_09615</name>
</gene>
<accession>A0ABZ3EA32</accession>
<reference evidence="1 2" key="1">
    <citation type="submission" date="2024-04" db="EMBL/GenBank/DDBJ databases">
        <title>Marinobacter sp. SBY-1.</title>
        <authorList>
            <person name="Pan C."/>
        </authorList>
    </citation>
    <scope>NUCLEOTIDE SEQUENCE [LARGE SCALE GENOMIC DNA]</scope>
    <source>
        <strain evidence="1 2">SBY-1</strain>
    </source>
</reference>
<dbReference type="RefSeq" id="WP_342632501.1">
    <property type="nucleotide sequence ID" value="NZ_CP152380.1"/>
</dbReference>
<dbReference type="Proteomes" id="UP001445268">
    <property type="component" value="Chromosome"/>
</dbReference>
<dbReference type="EMBL" id="CP152380">
    <property type="protein sequence ID" value="XAF55772.1"/>
    <property type="molecule type" value="Genomic_DNA"/>
</dbReference>
<name>A0ABZ3EA32_9GAMM</name>
<organism evidence="1 2">
    <name type="scientific">Marinobacter alkaliphilus</name>
    <dbReference type="NCBI Taxonomy" id="254719"/>
    <lineage>
        <taxon>Bacteria</taxon>
        <taxon>Pseudomonadati</taxon>
        <taxon>Pseudomonadota</taxon>
        <taxon>Gammaproteobacteria</taxon>
        <taxon>Pseudomonadales</taxon>
        <taxon>Marinobacteraceae</taxon>
        <taxon>Marinobacter</taxon>
    </lineage>
</organism>
<sequence>MTEAELYGRAKQLAERVRTAKYPALLPAFAREAIQEAAALIEELATREAKRCREQKTTGKQ</sequence>
<evidence type="ECO:0000313" key="1">
    <source>
        <dbReference type="EMBL" id="XAF55772.1"/>
    </source>
</evidence>
<evidence type="ECO:0000313" key="2">
    <source>
        <dbReference type="Proteomes" id="UP001445268"/>
    </source>
</evidence>